<sequence>MQAETAIGAVVAGLGLVVAAIALSRWQRLGLVPNILIATGRAVLQLIVLGYVLSVVFAPPQSPVLILFVVAILLIVAAIVTRNRISQKLPRLLPWVIGSVLVSTALTVGYTQLLIVRSQPWYDPQFLIPLSGIVLSNAMNGATIAGERLVSAFASHQAEIETHLSLGATPTHAIAAHRRDAIRAGVLPTLNTMTIVGLATLPTVLSGQLLGGADPVSAIALEIIILIMLAFSTLVVTIALTSGICRQFFNDAAQLLNL</sequence>
<evidence type="ECO:0000256" key="6">
    <source>
        <dbReference type="SAM" id="Phobius"/>
    </source>
</evidence>
<dbReference type="EMBL" id="WVIE01000003">
    <property type="protein sequence ID" value="NDJ16394.1"/>
    <property type="molecule type" value="Genomic_DNA"/>
</dbReference>
<dbReference type="PANTHER" id="PTHR30028:SF0">
    <property type="entry name" value="PROTEIN ALUMINUM SENSITIVE 3"/>
    <property type="match status" value="1"/>
</dbReference>
<accession>A0A8J7YXI3</accession>
<name>A0A8J7YXI3_9CYAN</name>
<comment type="caution">
    <text evidence="7">The sequence shown here is derived from an EMBL/GenBank/DDBJ whole genome shotgun (WGS) entry which is preliminary data.</text>
</comment>
<dbReference type="InterPro" id="IPR005226">
    <property type="entry name" value="UPF0014_fam"/>
</dbReference>
<proteinExistence type="inferred from homology"/>
<dbReference type="AlphaFoldDB" id="A0A8J7YXI3"/>
<evidence type="ECO:0000256" key="5">
    <source>
        <dbReference type="ARBA" id="ARBA00023136"/>
    </source>
</evidence>
<feature type="transmembrane region" description="Helical" evidence="6">
    <location>
        <begin position="127"/>
        <end position="146"/>
    </location>
</feature>
<feature type="transmembrane region" description="Helical" evidence="6">
    <location>
        <begin position="64"/>
        <end position="80"/>
    </location>
</feature>
<feature type="transmembrane region" description="Helical" evidence="6">
    <location>
        <begin position="92"/>
        <end position="115"/>
    </location>
</feature>
<feature type="transmembrane region" description="Helical" evidence="6">
    <location>
        <begin position="6"/>
        <end position="23"/>
    </location>
</feature>
<keyword evidence="8" id="KW-1185">Reference proteome</keyword>
<comment type="subcellular location">
    <subcellularLocation>
        <location evidence="1">Membrane</location>
        <topology evidence="1">Multi-pass membrane protein</topology>
    </subcellularLocation>
</comment>
<evidence type="ECO:0000256" key="1">
    <source>
        <dbReference type="ARBA" id="ARBA00004141"/>
    </source>
</evidence>
<keyword evidence="4 6" id="KW-1133">Transmembrane helix</keyword>
<comment type="similarity">
    <text evidence="2">Belongs to the UPF0014 family.</text>
</comment>
<dbReference type="PANTHER" id="PTHR30028">
    <property type="entry name" value="UPF0014 INNER MEMBRANE PROTEIN YBBM-RELATED"/>
    <property type="match status" value="1"/>
</dbReference>
<dbReference type="Proteomes" id="UP000646053">
    <property type="component" value="Unassembled WGS sequence"/>
</dbReference>
<organism evidence="7 8">
    <name type="scientific">Myxacorys almedinensis A</name>
    <dbReference type="NCBI Taxonomy" id="2690445"/>
    <lineage>
        <taxon>Bacteria</taxon>
        <taxon>Bacillati</taxon>
        <taxon>Cyanobacteriota</taxon>
        <taxon>Cyanophyceae</taxon>
        <taxon>Leptolyngbyales</taxon>
        <taxon>Leptolyngbyaceae</taxon>
        <taxon>Myxacorys</taxon>
        <taxon>Myxacorys almedinensis</taxon>
    </lineage>
</organism>
<feature type="transmembrane region" description="Helical" evidence="6">
    <location>
        <begin position="35"/>
        <end position="58"/>
    </location>
</feature>
<gene>
    <name evidence="7" type="primary">fetB</name>
    <name evidence="7" type="ORF">GS601_03650</name>
</gene>
<dbReference type="Pfam" id="PF03649">
    <property type="entry name" value="UPF0014"/>
    <property type="match status" value="1"/>
</dbReference>
<feature type="transmembrane region" description="Helical" evidence="6">
    <location>
        <begin position="186"/>
        <end position="205"/>
    </location>
</feature>
<evidence type="ECO:0000256" key="2">
    <source>
        <dbReference type="ARBA" id="ARBA00005268"/>
    </source>
</evidence>
<reference evidence="7" key="1">
    <citation type="submission" date="2019-12" db="EMBL/GenBank/DDBJ databases">
        <title>High-Quality draft genome sequences of three cyanobacteria isolated from the limestone walls of the Old Cathedral of Coimbra.</title>
        <authorList>
            <person name="Tiago I."/>
            <person name="Soares F."/>
            <person name="Portugal A."/>
        </authorList>
    </citation>
    <scope>NUCLEOTIDE SEQUENCE</scope>
    <source>
        <strain evidence="7">A</strain>
    </source>
</reference>
<evidence type="ECO:0000313" key="7">
    <source>
        <dbReference type="EMBL" id="NDJ16394.1"/>
    </source>
</evidence>
<feature type="transmembrane region" description="Helical" evidence="6">
    <location>
        <begin position="217"/>
        <end position="240"/>
    </location>
</feature>
<protein>
    <submittedName>
        <fullName evidence="7">Iron export ABC transporter permease subunit FetB</fullName>
    </submittedName>
</protein>
<dbReference type="GO" id="GO:0005886">
    <property type="term" value="C:plasma membrane"/>
    <property type="evidence" value="ECO:0007669"/>
    <property type="project" value="TreeGrafter"/>
</dbReference>
<evidence type="ECO:0000313" key="8">
    <source>
        <dbReference type="Proteomes" id="UP000646053"/>
    </source>
</evidence>
<dbReference type="RefSeq" id="WP_162421906.1">
    <property type="nucleotide sequence ID" value="NZ_WVIE01000003.1"/>
</dbReference>
<keyword evidence="5 6" id="KW-0472">Membrane</keyword>
<keyword evidence="3 6" id="KW-0812">Transmembrane</keyword>
<evidence type="ECO:0000256" key="3">
    <source>
        <dbReference type="ARBA" id="ARBA00022692"/>
    </source>
</evidence>
<evidence type="ECO:0000256" key="4">
    <source>
        <dbReference type="ARBA" id="ARBA00022989"/>
    </source>
</evidence>